<gene>
    <name evidence="1" type="ORF">TanjilG_24389</name>
</gene>
<organism evidence="1 2">
    <name type="scientific">Lupinus angustifolius</name>
    <name type="common">Narrow-leaved blue lupine</name>
    <dbReference type="NCBI Taxonomy" id="3871"/>
    <lineage>
        <taxon>Eukaryota</taxon>
        <taxon>Viridiplantae</taxon>
        <taxon>Streptophyta</taxon>
        <taxon>Embryophyta</taxon>
        <taxon>Tracheophyta</taxon>
        <taxon>Spermatophyta</taxon>
        <taxon>Magnoliopsida</taxon>
        <taxon>eudicotyledons</taxon>
        <taxon>Gunneridae</taxon>
        <taxon>Pentapetalae</taxon>
        <taxon>rosids</taxon>
        <taxon>fabids</taxon>
        <taxon>Fabales</taxon>
        <taxon>Fabaceae</taxon>
        <taxon>Papilionoideae</taxon>
        <taxon>50 kb inversion clade</taxon>
        <taxon>genistoids sensu lato</taxon>
        <taxon>core genistoids</taxon>
        <taxon>Genisteae</taxon>
        <taxon>Lupinus</taxon>
    </lineage>
</organism>
<sequence>MVVTSSHSGSGDELLMAETEPLSVVHDRDHRGSENGVWIDILVDIKMHGMAQLLTIPEQDSWL</sequence>
<dbReference type="Gramene" id="OIV89232">
    <property type="protein sequence ID" value="OIV89232"/>
    <property type="gene ID" value="TanjilG_24389"/>
</dbReference>
<evidence type="ECO:0000313" key="1">
    <source>
        <dbReference type="EMBL" id="OIV89232.1"/>
    </source>
</evidence>
<protein>
    <submittedName>
        <fullName evidence="1">Uncharacterized protein</fullName>
    </submittedName>
</protein>
<name>A0A1J7GGP3_LUPAN</name>
<accession>A0A1J7GGP3</accession>
<dbReference type="AlphaFoldDB" id="A0A1J7GGP3"/>
<reference evidence="1 2" key="1">
    <citation type="journal article" date="2017" name="Plant Biotechnol. J.">
        <title>A comprehensive draft genome sequence for lupin (Lupinus angustifolius), an emerging health food: insights into plant-microbe interactions and legume evolution.</title>
        <authorList>
            <person name="Hane J.K."/>
            <person name="Ming Y."/>
            <person name="Kamphuis L.G."/>
            <person name="Nelson M.N."/>
            <person name="Garg G."/>
            <person name="Atkins C.A."/>
            <person name="Bayer P.E."/>
            <person name="Bravo A."/>
            <person name="Bringans S."/>
            <person name="Cannon S."/>
            <person name="Edwards D."/>
            <person name="Foley R."/>
            <person name="Gao L.L."/>
            <person name="Harrison M.J."/>
            <person name="Huang W."/>
            <person name="Hurgobin B."/>
            <person name="Li S."/>
            <person name="Liu C.W."/>
            <person name="McGrath A."/>
            <person name="Morahan G."/>
            <person name="Murray J."/>
            <person name="Weller J."/>
            <person name="Jian J."/>
            <person name="Singh K.B."/>
        </authorList>
    </citation>
    <scope>NUCLEOTIDE SEQUENCE [LARGE SCALE GENOMIC DNA]</scope>
    <source>
        <strain evidence="2">cv. Tanjil</strain>
        <tissue evidence="1">Whole plant</tissue>
    </source>
</reference>
<dbReference type="EMBL" id="KV862337">
    <property type="protein sequence ID" value="OIV89232.1"/>
    <property type="molecule type" value="Genomic_DNA"/>
</dbReference>
<evidence type="ECO:0000313" key="2">
    <source>
        <dbReference type="Proteomes" id="UP000188354"/>
    </source>
</evidence>
<keyword evidence="2" id="KW-1185">Reference proteome</keyword>
<dbReference type="Proteomes" id="UP000188354">
    <property type="component" value="Unassembled WGS sequence"/>
</dbReference>
<proteinExistence type="predicted"/>